<evidence type="ECO:0000313" key="6">
    <source>
        <dbReference type="Proteomes" id="UP000239563"/>
    </source>
</evidence>
<organism evidence="5 6">
    <name type="scientific">Sporisorium reilianum f. sp. reilianum</name>
    <dbReference type="NCBI Taxonomy" id="72559"/>
    <lineage>
        <taxon>Eukaryota</taxon>
        <taxon>Fungi</taxon>
        <taxon>Dikarya</taxon>
        <taxon>Basidiomycota</taxon>
        <taxon>Ustilaginomycotina</taxon>
        <taxon>Ustilaginomycetes</taxon>
        <taxon>Ustilaginales</taxon>
        <taxon>Ustilaginaceae</taxon>
        <taxon>Sporisorium</taxon>
    </lineage>
</organism>
<evidence type="ECO:0000256" key="3">
    <source>
        <dbReference type="ARBA" id="ARBA00023242"/>
    </source>
</evidence>
<protein>
    <recommendedName>
        <fullName evidence="7">Hepatocellular carcinoma-associated antigen 59-domain-containing protein</fullName>
    </recommendedName>
</protein>
<evidence type="ECO:0000256" key="1">
    <source>
        <dbReference type="ARBA" id="ARBA00004123"/>
    </source>
</evidence>
<evidence type="ECO:0000313" key="5">
    <source>
        <dbReference type="EMBL" id="SJX65868.1"/>
    </source>
</evidence>
<comment type="similarity">
    <text evidence="2">Belongs to the TLS1 family.</text>
</comment>
<dbReference type="GO" id="GO:0000398">
    <property type="term" value="P:mRNA splicing, via spliceosome"/>
    <property type="evidence" value="ECO:0007669"/>
    <property type="project" value="TreeGrafter"/>
</dbReference>
<sequence>MSSPEAGPSTPSKPLFKKRASKAVSRTRLSSSVIDDADNPAASTAADEEEPLSVQELIALRTLSRKPTGIELDRLNKGERRKRKPNTTQTHQDNDDSSDDDVEDQPRRLVRKNNFQGETGTVDVDKHMMAYIEAEMAKRTGTSTASSADTVRSALANPHDQLYALAEEYRALQRQIKPDQTQDEREGNVALSAAMLSSIPEVDLGIDERMKNIQHTEDAKRALAERAKAANADGLGVDTAFAGARFQQASGSNSRQMATDQLVLDRFRKRQRTFR</sequence>
<dbReference type="InterPro" id="IPR010756">
    <property type="entry name" value="Tls1-like"/>
</dbReference>
<dbReference type="EMBL" id="LT795072">
    <property type="protein sequence ID" value="SJX65868.1"/>
    <property type="molecule type" value="Genomic_DNA"/>
</dbReference>
<gene>
    <name evidence="5" type="ORF">SRS1_16422</name>
</gene>
<evidence type="ECO:0000256" key="4">
    <source>
        <dbReference type="SAM" id="MobiDB-lite"/>
    </source>
</evidence>
<comment type="subcellular location">
    <subcellularLocation>
        <location evidence="1">Nucleus</location>
    </subcellularLocation>
</comment>
<dbReference type="Pfam" id="PF07052">
    <property type="entry name" value="Hep_59"/>
    <property type="match status" value="1"/>
</dbReference>
<dbReference type="PANTHER" id="PTHR13486:SF2">
    <property type="entry name" value="SPLICING FACTOR C9ORF78"/>
    <property type="match status" value="1"/>
</dbReference>
<dbReference type="Proteomes" id="UP000239563">
    <property type="component" value="Chromosome XIX"/>
</dbReference>
<name>A0A2N8UM28_9BASI</name>
<dbReference type="GO" id="GO:0005681">
    <property type="term" value="C:spliceosomal complex"/>
    <property type="evidence" value="ECO:0007669"/>
    <property type="project" value="TreeGrafter"/>
</dbReference>
<proteinExistence type="inferred from homology"/>
<reference evidence="5 6" key="1">
    <citation type="submission" date="2017-02" db="EMBL/GenBank/DDBJ databases">
        <authorList>
            <person name="Peterson S.W."/>
        </authorList>
    </citation>
    <scope>NUCLEOTIDE SEQUENCE [LARGE SCALE GENOMIC DNA]</scope>
    <source>
        <strain evidence="5 6">SRS1_H2-8</strain>
    </source>
</reference>
<dbReference type="PANTHER" id="PTHR13486">
    <property type="entry name" value="TELOMERE LENGTH AND SILENCING PROTEIN 1 TLS1 FAMILY MEMBER"/>
    <property type="match status" value="1"/>
</dbReference>
<dbReference type="AlphaFoldDB" id="A0A2N8UM28"/>
<evidence type="ECO:0008006" key="7">
    <source>
        <dbReference type="Google" id="ProtNLM"/>
    </source>
</evidence>
<evidence type="ECO:0000256" key="2">
    <source>
        <dbReference type="ARBA" id="ARBA00007643"/>
    </source>
</evidence>
<keyword evidence="3" id="KW-0539">Nucleus</keyword>
<accession>A0A2N8UM28</accession>
<feature type="region of interest" description="Disordered" evidence="4">
    <location>
        <begin position="1"/>
        <end position="119"/>
    </location>
</feature>